<dbReference type="Gene3D" id="3.90.1310.10">
    <property type="entry name" value="Penicillin-binding protein 2a (Domain 2)"/>
    <property type="match status" value="1"/>
</dbReference>
<gene>
    <name evidence="7" type="ORF">JW646_14620</name>
</gene>
<dbReference type="Gene3D" id="3.40.710.10">
    <property type="entry name" value="DD-peptidase/beta-lactamase superfamily"/>
    <property type="match status" value="1"/>
</dbReference>
<dbReference type="RefSeq" id="WP_228415532.1">
    <property type="nucleotide sequence ID" value="NZ_CP081135.1"/>
</dbReference>
<evidence type="ECO:0000259" key="6">
    <source>
        <dbReference type="Pfam" id="PF03717"/>
    </source>
</evidence>
<feature type="transmembrane region" description="Helical" evidence="4">
    <location>
        <begin position="12"/>
        <end position="33"/>
    </location>
</feature>
<dbReference type="KEGG" id="tem:JW646_14620"/>
<evidence type="ECO:0000256" key="1">
    <source>
        <dbReference type="ARBA" id="ARBA00004370"/>
    </source>
</evidence>
<dbReference type="PANTHER" id="PTHR30627:SF1">
    <property type="entry name" value="PEPTIDOGLYCAN D,D-TRANSPEPTIDASE FTSI"/>
    <property type="match status" value="1"/>
</dbReference>
<evidence type="ECO:0000313" key="7">
    <source>
        <dbReference type="EMBL" id="UEL46859.1"/>
    </source>
</evidence>
<organism evidence="7 8">
    <name type="scientific">Terrisporobacter hibernicus</name>
    <dbReference type="NCBI Taxonomy" id="2813371"/>
    <lineage>
        <taxon>Bacteria</taxon>
        <taxon>Bacillati</taxon>
        <taxon>Bacillota</taxon>
        <taxon>Clostridia</taxon>
        <taxon>Peptostreptococcales</taxon>
        <taxon>Peptostreptococcaceae</taxon>
        <taxon>Terrisporobacter</taxon>
    </lineage>
</organism>
<dbReference type="Pfam" id="PF00905">
    <property type="entry name" value="Transpeptidase"/>
    <property type="match status" value="1"/>
</dbReference>
<evidence type="ECO:0000256" key="3">
    <source>
        <dbReference type="ARBA" id="ARBA00023136"/>
    </source>
</evidence>
<dbReference type="EMBL" id="CP081135">
    <property type="protein sequence ID" value="UEL46859.1"/>
    <property type="molecule type" value="Genomic_DNA"/>
</dbReference>
<evidence type="ECO:0000256" key="2">
    <source>
        <dbReference type="ARBA" id="ARBA00007171"/>
    </source>
</evidence>
<dbReference type="Pfam" id="PF03717">
    <property type="entry name" value="PBP_dimer"/>
    <property type="match status" value="1"/>
</dbReference>
<keyword evidence="8" id="KW-1185">Reference proteome</keyword>
<evidence type="ECO:0000313" key="8">
    <source>
        <dbReference type="Proteomes" id="UP001198983"/>
    </source>
</evidence>
<protein>
    <submittedName>
        <fullName evidence="7">Penicillin-binding protein 2</fullName>
    </submittedName>
</protein>
<reference evidence="7 8" key="1">
    <citation type="journal article" date="2023" name="Int. J. Syst. Evol. Microbiol.">
        <title>Terrisporobacter hibernicus sp. nov., isolated from bovine faeces in Northern Ireland.</title>
        <authorList>
            <person name="Mitchell M."/>
            <person name="Nguyen S.V."/>
            <person name="Connor M."/>
            <person name="Fairley D.J."/>
            <person name="Donoghue O."/>
            <person name="Marshall H."/>
            <person name="Koolman L."/>
            <person name="McMullan G."/>
            <person name="Schaffer K.E."/>
            <person name="McGrath J.W."/>
            <person name="Fanning S."/>
        </authorList>
    </citation>
    <scope>NUCLEOTIDE SEQUENCE [LARGE SCALE GENOMIC DNA]</scope>
    <source>
        <strain evidence="7 8">MCA3</strain>
    </source>
</reference>
<evidence type="ECO:0000256" key="4">
    <source>
        <dbReference type="SAM" id="Phobius"/>
    </source>
</evidence>
<dbReference type="GO" id="GO:0071555">
    <property type="term" value="P:cell wall organization"/>
    <property type="evidence" value="ECO:0007669"/>
    <property type="project" value="TreeGrafter"/>
</dbReference>
<proteinExistence type="inferred from homology"/>
<sequence length="553" mass="61882">MTRKKKNTSNKLIRRRINCFFIVFLLLCAYLTYEISNLAIFKNKEYESKVESQSLETINLNSGRGIIYDRNNLPLTDKKKTKVLLVPKDIISGNYQNVSLIKKATKLTEEDIYKAVQEQLSNEIIEIDIDYVDESKIDELKEKNISVKEKTIRYSDNSLLTHLIGYVKKSENNGVSGIEKYMNEELKDSNRNYVSVFKAGVNNKGLNYLKGSIEESSSGENSSHLKISIDSKIQEKVEKIMDKEKNPSSVIISDVKTGEILAMCSRPNFNQNEISDYSDSTKGELQNRALAVTYPPGSVFKLVVLYAALENNAIDENYRYTCNGSAQIGTSGKVLNCNNNVAHGLEDVSDALANSCNCAFYDIAKRVGSEKIFEAIKTLHLDEKVDIGIDEEKDSKIPENIAISNLAIGQANIEFTPLQINQLTQAIANNGTYMPLYMYDSIIDNKKGTIKEYKPNRKSEIISPYTMTRIKNMMMKVSKDGTAKALSDLQGGCGVKTGTAQSSLNGKDISHGWITGFYPEINPKYAITIIIEGTEKESKSATPTFKEICENLK</sequence>
<dbReference type="Proteomes" id="UP001198983">
    <property type="component" value="Chromosome"/>
</dbReference>
<feature type="domain" description="Penicillin-binding protein transpeptidase" evidence="5">
    <location>
        <begin position="249"/>
        <end position="549"/>
    </location>
</feature>
<comment type="similarity">
    <text evidence="2">Belongs to the transpeptidase family.</text>
</comment>
<dbReference type="SUPFAM" id="SSF56601">
    <property type="entry name" value="beta-lactamase/transpeptidase-like"/>
    <property type="match status" value="1"/>
</dbReference>
<dbReference type="InterPro" id="IPR036138">
    <property type="entry name" value="PBP_dimer_sf"/>
</dbReference>
<dbReference type="GO" id="GO:0008658">
    <property type="term" value="F:penicillin binding"/>
    <property type="evidence" value="ECO:0007669"/>
    <property type="project" value="InterPro"/>
</dbReference>
<dbReference type="AlphaFoldDB" id="A0AAX2ZBV6"/>
<evidence type="ECO:0000259" key="5">
    <source>
        <dbReference type="Pfam" id="PF00905"/>
    </source>
</evidence>
<dbReference type="InterPro" id="IPR012338">
    <property type="entry name" value="Beta-lactam/transpept-like"/>
</dbReference>
<comment type="subcellular location">
    <subcellularLocation>
        <location evidence="1">Membrane</location>
    </subcellularLocation>
</comment>
<keyword evidence="3 4" id="KW-0472">Membrane</keyword>
<name>A0AAX2ZBV6_9FIRM</name>
<dbReference type="SUPFAM" id="SSF56519">
    <property type="entry name" value="Penicillin binding protein dimerisation domain"/>
    <property type="match status" value="1"/>
</dbReference>
<accession>A0AAX2ZBV6</accession>
<keyword evidence="4" id="KW-0812">Transmembrane</keyword>
<dbReference type="InterPro" id="IPR050515">
    <property type="entry name" value="Beta-lactam/transpept"/>
</dbReference>
<feature type="domain" description="Penicillin-binding protein dimerisation" evidence="6">
    <location>
        <begin position="61"/>
        <end position="187"/>
    </location>
</feature>
<keyword evidence="4" id="KW-1133">Transmembrane helix</keyword>
<dbReference type="InterPro" id="IPR005311">
    <property type="entry name" value="PBP_dimer"/>
</dbReference>
<dbReference type="GO" id="GO:0005886">
    <property type="term" value="C:plasma membrane"/>
    <property type="evidence" value="ECO:0007669"/>
    <property type="project" value="TreeGrafter"/>
</dbReference>
<dbReference type="InterPro" id="IPR001460">
    <property type="entry name" value="PCN-bd_Tpept"/>
</dbReference>
<dbReference type="PANTHER" id="PTHR30627">
    <property type="entry name" value="PEPTIDOGLYCAN D,D-TRANSPEPTIDASE"/>
    <property type="match status" value="1"/>
</dbReference>